<dbReference type="Pfam" id="PF03009">
    <property type="entry name" value="GDPD"/>
    <property type="match status" value="1"/>
</dbReference>
<dbReference type="GeneID" id="64219850"/>
<dbReference type="GO" id="GO:0008081">
    <property type="term" value="F:phosphoric diester hydrolase activity"/>
    <property type="evidence" value="ECO:0007669"/>
    <property type="project" value="InterPro"/>
</dbReference>
<dbReference type="PROSITE" id="PS51704">
    <property type="entry name" value="GP_PDE"/>
    <property type="match status" value="1"/>
</dbReference>
<dbReference type="STRING" id="147375.BXP28_09500"/>
<dbReference type="AlphaFoldDB" id="A0A2L1UGX1"/>
<dbReference type="SUPFAM" id="SSF51695">
    <property type="entry name" value="PLC-like phosphodiesterases"/>
    <property type="match status" value="1"/>
</dbReference>
<evidence type="ECO:0000313" key="3">
    <source>
        <dbReference type="Proteomes" id="UP000239833"/>
    </source>
</evidence>
<feature type="domain" description="GP-PDE" evidence="1">
    <location>
        <begin position="4"/>
        <end position="239"/>
    </location>
</feature>
<dbReference type="InterPro" id="IPR030395">
    <property type="entry name" value="GP_PDE_dom"/>
</dbReference>
<dbReference type="Gene3D" id="3.20.20.190">
    <property type="entry name" value="Phosphatidylinositol (PI) phosphodiesterase"/>
    <property type="match status" value="1"/>
</dbReference>
<dbReference type="Proteomes" id="UP000239833">
    <property type="component" value="Chromosome"/>
</dbReference>
<dbReference type="CDD" id="cd08563">
    <property type="entry name" value="GDPD_TtGDE_like"/>
    <property type="match status" value="1"/>
</dbReference>
<sequence>MKKPLVIGHRGSSGEAPENTLASFALAIEQGCDGVELDIHVTLDGHLVVCHDFRLDRTTDRKGTIARLTLEEIRKADAGSWFSGRFRGERVPLLVEVLDLIPDDRFINVEIKHSYGGRAEAGLVELLRRRKALDRVIVSSFDHHCMVRLKRLEPLVKVGLLYEANLFSHAEYAGQAPIQVYSLHPAFHVLTEEAVKEALEAGYPMYVYTVNEPEYMRLVWKAGVSGIITNYPAILRGILEEDRMGS</sequence>
<dbReference type="RefSeq" id="WP_077995725.1">
    <property type="nucleotide sequence ID" value="NZ_CP019655.1"/>
</dbReference>
<dbReference type="PANTHER" id="PTHR46211:SF1">
    <property type="entry name" value="GLYCEROPHOSPHODIESTER PHOSPHODIESTERASE, CYTOPLASMIC"/>
    <property type="match status" value="1"/>
</dbReference>
<proteinExistence type="predicted"/>
<dbReference type="GO" id="GO:0006629">
    <property type="term" value="P:lipid metabolic process"/>
    <property type="evidence" value="ECO:0007669"/>
    <property type="project" value="InterPro"/>
</dbReference>
<dbReference type="EMBL" id="CP019655">
    <property type="protein sequence ID" value="AVF27435.1"/>
    <property type="molecule type" value="Genomic_DNA"/>
</dbReference>
<accession>A0A2L1UGX1</accession>
<evidence type="ECO:0000259" key="1">
    <source>
        <dbReference type="PROSITE" id="PS51704"/>
    </source>
</evidence>
<gene>
    <name evidence="2" type="ORF">ERICIII_03322</name>
</gene>
<organism evidence="2 3">
    <name type="scientific">Paenibacillus larvae subsp. larvae</name>
    <dbReference type="NCBI Taxonomy" id="147375"/>
    <lineage>
        <taxon>Bacteria</taxon>
        <taxon>Bacillati</taxon>
        <taxon>Bacillota</taxon>
        <taxon>Bacilli</taxon>
        <taxon>Bacillales</taxon>
        <taxon>Paenibacillaceae</taxon>
        <taxon>Paenibacillus</taxon>
    </lineage>
</organism>
<dbReference type="PANTHER" id="PTHR46211">
    <property type="entry name" value="GLYCEROPHOSPHORYL DIESTER PHOSPHODIESTERASE"/>
    <property type="match status" value="1"/>
</dbReference>
<dbReference type="InterPro" id="IPR017946">
    <property type="entry name" value="PLC-like_Pdiesterase_TIM-brl"/>
</dbReference>
<reference evidence="3" key="1">
    <citation type="submission" date="2017-02" db="EMBL/GenBank/DDBJ databases">
        <title>Delineation of Paenibacillus larvae strains originating from foulbrood outbreaks.</title>
        <authorList>
            <person name="Beims H."/>
            <person name="Bunk B."/>
            <person name="Sproeer C."/>
            <person name="Mohr K.I."/>
            <person name="Pradella S."/>
            <person name="Guenther G."/>
            <person name="Rohde M."/>
            <person name="von der Ohe W."/>
            <person name="Steinert M."/>
        </authorList>
    </citation>
    <scope>NUCLEOTIDE SEQUENCE [LARGE SCALE GENOMIC DNA]</scope>
    <source>
        <strain evidence="3">Eric_III</strain>
    </source>
</reference>
<evidence type="ECO:0000313" key="2">
    <source>
        <dbReference type="EMBL" id="AVF27435.1"/>
    </source>
</evidence>
<name>A0A2L1UGX1_9BACL</name>
<protein>
    <submittedName>
        <fullName evidence="2">Glycerophosphodiester phosphodiesterase-like protein</fullName>
    </submittedName>
</protein>